<dbReference type="RefSeq" id="WP_134519160.1">
    <property type="nucleotide sequence ID" value="NZ_SOHE01000041.1"/>
</dbReference>
<proteinExistence type="predicted"/>
<keyword evidence="1" id="KW-1133">Transmembrane helix</keyword>
<comment type="caution">
    <text evidence="2">The sequence shown here is derived from an EMBL/GenBank/DDBJ whole genome shotgun (WGS) entry which is preliminary data.</text>
</comment>
<protein>
    <submittedName>
        <fullName evidence="2">Bacitracin resistance protein</fullName>
    </submittedName>
</protein>
<dbReference type="EMBL" id="SOHE01000041">
    <property type="protein sequence ID" value="TFD50485.1"/>
    <property type="molecule type" value="Genomic_DNA"/>
</dbReference>
<reference evidence="2 3" key="1">
    <citation type="submission" date="2019-03" db="EMBL/GenBank/DDBJ databases">
        <title>Genomics of glacier-inhabiting Cryobacterium strains.</title>
        <authorList>
            <person name="Liu Q."/>
            <person name="Xin Y.-H."/>
        </authorList>
    </citation>
    <scope>NUCLEOTIDE SEQUENCE [LARGE SCALE GENOMIC DNA]</scope>
    <source>
        <strain evidence="2 3">Hh14</strain>
    </source>
</reference>
<dbReference type="Proteomes" id="UP000297447">
    <property type="component" value="Unassembled WGS sequence"/>
</dbReference>
<evidence type="ECO:0000256" key="1">
    <source>
        <dbReference type="SAM" id="Phobius"/>
    </source>
</evidence>
<keyword evidence="1" id="KW-0812">Transmembrane</keyword>
<accession>A0A4R9A1P5</accession>
<feature type="transmembrane region" description="Helical" evidence="1">
    <location>
        <begin position="92"/>
        <end position="113"/>
    </location>
</feature>
<name>A0A4R9A1P5_9MICO</name>
<gene>
    <name evidence="2" type="ORF">E3T55_08600</name>
</gene>
<keyword evidence="3" id="KW-1185">Reference proteome</keyword>
<evidence type="ECO:0000313" key="2">
    <source>
        <dbReference type="EMBL" id="TFD50485.1"/>
    </source>
</evidence>
<sequence length="120" mass="12807">MSDTAATVKTDAPRRAPLWLTVTVAIVFGLFYAYDLWEAVGNLVGLNIAAGDLDTSLGGSGWAVLIIGVLIPVVVYGVVFWLGRRRAVGVQALMYITGLCLVAVLSLDMYVMFSLGNLIV</sequence>
<feature type="transmembrane region" description="Helical" evidence="1">
    <location>
        <begin position="16"/>
        <end position="34"/>
    </location>
</feature>
<keyword evidence="1" id="KW-0472">Membrane</keyword>
<evidence type="ECO:0000313" key="3">
    <source>
        <dbReference type="Proteomes" id="UP000297447"/>
    </source>
</evidence>
<organism evidence="2 3">
    <name type="scientific">Cryobacterium frigoriphilum</name>
    <dbReference type="NCBI Taxonomy" id="1259150"/>
    <lineage>
        <taxon>Bacteria</taxon>
        <taxon>Bacillati</taxon>
        <taxon>Actinomycetota</taxon>
        <taxon>Actinomycetes</taxon>
        <taxon>Micrococcales</taxon>
        <taxon>Microbacteriaceae</taxon>
        <taxon>Cryobacterium</taxon>
    </lineage>
</organism>
<dbReference type="AlphaFoldDB" id="A0A4R9A1P5"/>
<feature type="transmembrane region" description="Helical" evidence="1">
    <location>
        <begin position="62"/>
        <end position="83"/>
    </location>
</feature>
<dbReference type="OrthoDB" id="5116782at2"/>